<dbReference type="EMBL" id="MSFL01000005">
    <property type="protein sequence ID" value="PWY88276.1"/>
    <property type="molecule type" value="Genomic_DNA"/>
</dbReference>
<evidence type="ECO:0000313" key="4">
    <source>
        <dbReference type="Proteomes" id="UP000247233"/>
    </source>
</evidence>
<dbReference type="VEuPathDB" id="FungiDB:BO70DRAFT_359725"/>
<evidence type="ECO:0000256" key="1">
    <source>
        <dbReference type="SAM" id="Coils"/>
    </source>
</evidence>
<protein>
    <submittedName>
        <fullName evidence="3">Uncharacterized protein</fullName>
    </submittedName>
</protein>
<feature type="coiled-coil region" evidence="1">
    <location>
        <begin position="302"/>
        <end position="352"/>
    </location>
</feature>
<gene>
    <name evidence="3" type="ORF">BO70DRAFT_359725</name>
</gene>
<comment type="caution">
    <text evidence="3">The sequence shown here is derived from an EMBL/GenBank/DDBJ whole genome shotgun (WGS) entry which is preliminary data.</text>
</comment>
<keyword evidence="1" id="KW-0175">Coiled coil</keyword>
<accession>A0A317WP97</accession>
<name>A0A317WP97_9EURO</name>
<dbReference type="AlphaFoldDB" id="A0A317WP97"/>
<dbReference type="STRING" id="1448321.A0A317WP97"/>
<dbReference type="Proteomes" id="UP000247233">
    <property type="component" value="Unassembled WGS sequence"/>
</dbReference>
<proteinExistence type="predicted"/>
<evidence type="ECO:0000313" key="3">
    <source>
        <dbReference type="EMBL" id="PWY88276.1"/>
    </source>
</evidence>
<organism evidence="3 4">
    <name type="scientific">Aspergillus heteromorphus CBS 117.55</name>
    <dbReference type="NCBI Taxonomy" id="1448321"/>
    <lineage>
        <taxon>Eukaryota</taxon>
        <taxon>Fungi</taxon>
        <taxon>Dikarya</taxon>
        <taxon>Ascomycota</taxon>
        <taxon>Pezizomycotina</taxon>
        <taxon>Eurotiomycetes</taxon>
        <taxon>Eurotiomycetidae</taxon>
        <taxon>Eurotiales</taxon>
        <taxon>Aspergillaceae</taxon>
        <taxon>Aspergillus</taxon>
        <taxon>Aspergillus subgen. Circumdati</taxon>
    </lineage>
</organism>
<keyword evidence="4" id="KW-1185">Reference proteome</keyword>
<sequence length="527" mass="60121">MPLIYQLLLGLVLTLLIPLWPSNTLPFLHLLRSLTTTPMMDGISLAQKAQLHEVADLMLEIYKTLAAMRYIDAQAINPGPHNVSDLLYGLDPAVIYLYSILPYIDKDFATNTAFFNGGIFADFRKSDDVEQGRDPFYGSPSEENFEDEDGPYMRPWVTPLSLLGNHGSAIVYDTRQHHIWIIDQEGWSSTDPALEGVEDGEPDSINRNYFAHIANRPAGDVLRDMVRWYRELKELPGGTEYSDLCWDHWDMDLKSLFEKNGWPDNFDGDAFLVDQAREFCALRAKGDAENPLGEVKKFTDWKNGKADRAKKAQEALDAAQNLNETWKARFELWNAERSVLRNTEELKKAQQEADRLCPNGVCQRPEDLPLWELVAVQRELGWKQNDLSYHRDWAEKSKESDPEEAKTYRAAFYLAEKEVATYEKAYEAAKADADRLCPGRSPKSVAGIKDLDQDDTMRDVQRRTELDVILTRELDALREWAAQIPPEANEAKGMADNQIEGLDKSVEDNQAALKKAQDWIAEEKEKE</sequence>
<dbReference type="RefSeq" id="XP_025401812.1">
    <property type="nucleotide sequence ID" value="XM_025542602.1"/>
</dbReference>
<feature type="region of interest" description="Disordered" evidence="2">
    <location>
        <begin position="131"/>
        <end position="150"/>
    </location>
</feature>
<evidence type="ECO:0000256" key="2">
    <source>
        <dbReference type="SAM" id="MobiDB-lite"/>
    </source>
</evidence>
<dbReference type="OrthoDB" id="5327951at2759"/>
<reference evidence="3 4" key="1">
    <citation type="submission" date="2016-12" db="EMBL/GenBank/DDBJ databases">
        <title>The genomes of Aspergillus section Nigri reveals drivers in fungal speciation.</title>
        <authorList>
            <consortium name="DOE Joint Genome Institute"/>
            <person name="Vesth T.C."/>
            <person name="Nybo J."/>
            <person name="Theobald S."/>
            <person name="Brandl J."/>
            <person name="Frisvad J.C."/>
            <person name="Nielsen K.F."/>
            <person name="Lyhne E.K."/>
            <person name="Kogle M.E."/>
            <person name="Kuo A."/>
            <person name="Riley R."/>
            <person name="Clum A."/>
            <person name="Nolan M."/>
            <person name="Lipzen A."/>
            <person name="Salamov A."/>
            <person name="Henrissat B."/>
            <person name="Wiebenga A."/>
            <person name="De Vries R.P."/>
            <person name="Grigoriev I.V."/>
            <person name="Mortensen U.H."/>
            <person name="Andersen M.R."/>
            <person name="Baker S.E."/>
        </authorList>
    </citation>
    <scope>NUCLEOTIDE SEQUENCE [LARGE SCALE GENOMIC DNA]</scope>
    <source>
        <strain evidence="3 4">CBS 117.55</strain>
    </source>
</reference>
<feature type="region of interest" description="Disordered" evidence="2">
    <location>
        <begin position="485"/>
        <end position="505"/>
    </location>
</feature>
<dbReference type="GeneID" id="37064839"/>